<dbReference type="EMBL" id="JAADJG010000047">
    <property type="protein sequence ID" value="KAF4456751.1"/>
    <property type="molecule type" value="Genomic_DNA"/>
</dbReference>
<keyword evidence="4" id="KW-1185">Reference proteome</keyword>
<organism evidence="3 4">
    <name type="scientific">Fusarium austroafricanum</name>
    <dbReference type="NCBI Taxonomy" id="2364996"/>
    <lineage>
        <taxon>Eukaryota</taxon>
        <taxon>Fungi</taxon>
        <taxon>Dikarya</taxon>
        <taxon>Ascomycota</taxon>
        <taxon>Pezizomycotina</taxon>
        <taxon>Sordariomycetes</taxon>
        <taxon>Hypocreomycetidae</taxon>
        <taxon>Hypocreales</taxon>
        <taxon>Nectriaceae</taxon>
        <taxon>Fusarium</taxon>
        <taxon>Fusarium concolor species complex</taxon>
    </lineage>
</organism>
<evidence type="ECO:0000256" key="1">
    <source>
        <dbReference type="SAM" id="MobiDB-lite"/>
    </source>
</evidence>
<evidence type="ECO:0000256" key="2">
    <source>
        <dbReference type="SAM" id="Phobius"/>
    </source>
</evidence>
<dbReference type="AlphaFoldDB" id="A0A8H4P5D3"/>
<feature type="region of interest" description="Disordered" evidence="1">
    <location>
        <begin position="1"/>
        <end position="34"/>
    </location>
</feature>
<dbReference type="OrthoDB" id="4813295at2759"/>
<evidence type="ECO:0000313" key="3">
    <source>
        <dbReference type="EMBL" id="KAF4456751.1"/>
    </source>
</evidence>
<reference evidence="3" key="1">
    <citation type="submission" date="2020-01" db="EMBL/GenBank/DDBJ databases">
        <title>Identification and distribution of gene clusters putatively required for synthesis of sphingolipid metabolism inhibitors in phylogenetically diverse species of the filamentous fungus Fusarium.</title>
        <authorList>
            <person name="Kim H.-S."/>
            <person name="Busman M."/>
            <person name="Brown D.W."/>
            <person name="Divon H."/>
            <person name="Uhlig S."/>
            <person name="Proctor R.H."/>
        </authorList>
    </citation>
    <scope>NUCLEOTIDE SEQUENCE</scope>
    <source>
        <strain evidence="3">NRRL 53441</strain>
    </source>
</reference>
<comment type="caution">
    <text evidence="3">The sequence shown here is derived from an EMBL/GenBank/DDBJ whole genome shotgun (WGS) entry which is preliminary data.</text>
</comment>
<keyword evidence="2" id="KW-0812">Transmembrane</keyword>
<name>A0A8H4P5D3_9HYPO</name>
<evidence type="ECO:0000313" key="4">
    <source>
        <dbReference type="Proteomes" id="UP000605986"/>
    </source>
</evidence>
<gene>
    <name evidence="3" type="ORF">F53441_1187</name>
</gene>
<feature type="compositionally biased region" description="Low complexity" evidence="1">
    <location>
        <begin position="7"/>
        <end position="34"/>
    </location>
</feature>
<protein>
    <submittedName>
        <fullName evidence="3">Uncharacterized protein</fullName>
    </submittedName>
</protein>
<sequence>MAGPYEYSYGNQQQYPPQQQQYPQQQGQYNGPPPQYGYYQSYQTRPSPYRRSPRQNFAVVTARQLNIVVPVVIIILSVWWSIRSQVCPSNAPVGHECSWLLWAALPIGIASAIWAIVMNISARRVNHSMSHIPGPVNSVVQLILALGATACFAILIYHMESYPIWSRTLEGSMIGLLVILAVINWILFGWSIYEMRFYRKERESANSHIPI</sequence>
<keyword evidence="2" id="KW-0472">Membrane</keyword>
<proteinExistence type="predicted"/>
<dbReference type="SUPFAM" id="SSF81995">
    <property type="entry name" value="beta-sandwich domain of Sec23/24"/>
    <property type="match status" value="1"/>
</dbReference>
<feature type="transmembrane region" description="Helical" evidence="2">
    <location>
        <begin position="57"/>
        <end position="79"/>
    </location>
</feature>
<accession>A0A8H4P5D3</accession>
<feature type="transmembrane region" description="Helical" evidence="2">
    <location>
        <begin position="99"/>
        <end position="118"/>
    </location>
</feature>
<dbReference type="Proteomes" id="UP000605986">
    <property type="component" value="Unassembled WGS sequence"/>
</dbReference>
<keyword evidence="2" id="KW-1133">Transmembrane helix</keyword>
<feature type="transmembrane region" description="Helical" evidence="2">
    <location>
        <begin position="171"/>
        <end position="193"/>
    </location>
</feature>
<feature type="transmembrane region" description="Helical" evidence="2">
    <location>
        <begin position="139"/>
        <end position="159"/>
    </location>
</feature>